<evidence type="ECO:0000256" key="1">
    <source>
        <dbReference type="ARBA" id="ARBA00004225"/>
    </source>
</evidence>
<dbReference type="SUPFAM" id="SSF103506">
    <property type="entry name" value="Mitochondrial carrier"/>
    <property type="match status" value="1"/>
</dbReference>
<keyword evidence="8 9" id="KW-0472">Membrane</keyword>
<dbReference type="Gene3D" id="1.50.40.10">
    <property type="entry name" value="Mitochondrial carrier domain"/>
    <property type="match status" value="1"/>
</dbReference>
<comment type="similarity">
    <text evidence="2 10">Belongs to the mitochondrial carrier (TC 2.A.29) family.</text>
</comment>
<dbReference type="AlphaFoldDB" id="A0AAD3CG82"/>
<evidence type="ECO:0008006" key="13">
    <source>
        <dbReference type="Google" id="ProtNLM"/>
    </source>
</evidence>
<dbReference type="GO" id="GO:1902603">
    <property type="term" value="P:carnitine transmembrane transport"/>
    <property type="evidence" value="ECO:0007669"/>
    <property type="project" value="TreeGrafter"/>
</dbReference>
<accession>A0AAD3CG82</accession>
<evidence type="ECO:0000313" key="12">
    <source>
        <dbReference type="Proteomes" id="UP001054902"/>
    </source>
</evidence>
<keyword evidence="7" id="KW-0496">Mitochondrion</keyword>
<dbReference type="PROSITE" id="PS50920">
    <property type="entry name" value="SOLCAR"/>
    <property type="match status" value="3"/>
</dbReference>
<sequence>MSEDANEFMIDLVAGWASGGCSIFASQPIDTILTRKQAGNAFQSSNILKGNLTSFWRGSSAMIGAIPLQNGMLMAGYGYGKRFTENMRPNDVLLGVFVGGCSGGLVQSFLMSPVELIKVNQQVAGKSLTSAATLVSTNIFSGFGWKGLQATILRDGVPHGVWFASYEWCKTKLDTMENVRDNKTLISLSSGAFAAVTAWGVGYPFDIVKTRIQASMEPKSVWQTTLEIVRESRGSPIAALYKGFSLKLAKAVPASAINFFVYETVAEKLRG</sequence>
<evidence type="ECO:0000313" key="11">
    <source>
        <dbReference type="EMBL" id="GFH45263.1"/>
    </source>
</evidence>
<keyword evidence="3 10" id="KW-0813">Transport</keyword>
<evidence type="ECO:0000256" key="6">
    <source>
        <dbReference type="ARBA" id="ARBA00022989"/>
    </source>
</evidence>
<feature type="repeat" description="Solcar" evidence="9">
    <location>
        <begin position="6"/>
        <end position="83"/>
    </location>
</feature>
<organism evidence="11 12">
    <name type="scientific">Chaetoceros tenuissimus</name>
    <dbReference type="NCBI Taxonomy" id="426638"/>
    <lineage>
        <taxon>Eukaryota</taxon>
        <taxon>Sar</taxon>
        <taxon>Stramenopiles</taxon>
        <taxon>Ochrophyta</taxon>
        <taxon>Bacillariophyta</taxon>
        <taxon>Coscinodiscophyceae</taxon>
        <taxon>Chaetocerotophycidae</taxon>
        <taxon>Chaetocerotales</taxon>
        <taxon>Chaetocerotaceae</taxon>
        <taxon>Chaetoceros</taxon>
    </lineage>
</organism>
<evidence type="ECO:0000256" key="10">
    <source>
        <dbReference type="RuleBase" id="RU000488"/>
    </source>
</evidence>
<proteinExistence type="inferred from homology"/>
<feature type="repeat" description="Solcar" evidence="9">
    <location>
        <begin position="182"/>
        <end position="268"/>
    </location>
</feature>
<name>A0AAD3CG82_9STRA</name>
<feature type="repeat" description="Solcar" evidence="9">
    <location>
        <begin position="91"/>
        <end position="172"/>
    </location>
</feature>
<evidence type="ECO:0000256" key="7">
    <source>
        <dbReference type="ARBA" id="ARBA00023128"/>
    </source>
</evidence>
<evidence type="ECO:0000256" key="9">
    <source>
        <dbReference type="PROSITE-ProRule" id="PRU00282"/>
    </source>
</evidence>
<dbReference type="Proteomes" id="UP001054902">
    <property type="component" value="Unassembled WGS sequence"/>
</dbReference>
<evidence type="ECO:0000256" key="8">
    <source>
        <dbReference type="ARBA" id="ARBA00023136"/>
    </source>
</evidence>
<evidence type="ECO:0000256" key="2">
    <source>
        <dbReference type="ARBA" id="ARBA00006375"/>
    </source>
</evidence>
<dbReference type="GO" id="GO:0031966">
    <property type="term" value="C:mitochondrial membrane"/>
    <property type="evidence" value="ECO:0007669"/>
    <property type="project" value="UniProtKB-SubCell"/>
</dbReference>
<protein>
    <recommendedName>
        <fullName evidence="13">Mitochondrial carrier protein</fullName>
    </recommendedName>
</protein>
<comment type="subcellular location">
    <subcellularLocation>
        <location evidence="1">Mitochondrion membrane</location>
        <topology evidence="1">Multi-pass membrane protein</topology>
    </subcellularLocation>
</comment>
<dbReference type="PANTHER" id="PTHR45624:SF4">
    <property type="entry name" value="CONGESTED-LIKE TRACHEA PROTEIN-RELATED"/>
    <property type="match status" value="1"/>
</dbReference>
<keyword evidence="4 9" id="KW-0812">Transmembrane</keyword>
<dbReference type="InterPro" id="IPR018108">
    <property type="entry name" value="MCP_transmembrane"/>
</dbReference>
<evidence type="ECO:0000256" key="3">
    <source>
        <dbReference type="ARBA" id="ARBA00022448"/>
    </source>
</evidence>
<keyword evidence="5" id="KW-0677">Repeat</keyword>
<evidence type="ECO:0000256" key="4">
    <source>
        <dbReference type="ARBA" id="ARBA00022692"/>
    </source>
</evidence>
<gene>
    <name evidence="11" type="ORF">CTEN210_01737</name>
</gene>
<keyword evidence="6" id="KW-1133">Transmembrane helix</keyword>
<dbReference type="InterPro" id="IPR050567">
    <property type="entry name" value="Mitochondrial_Carrier"/>
</dbReference>
<reference evidence="11 12" key="1">
    <citation type="journal article" date="2021" name="Sci. Rep.">
        <title>The genome of the diatom Chaetoceros tenuissimus carries an ancient integrated fragment of an extant virus.</title>
        <authorList>
            <person name="Hongo Y."/>
            <person name="Kimura K."/>
            <person name="Takaki Y."/>
            <person name="Yoshida Y."/>
            <person name="Baba S."/>
            <person name="Kobayashi G."/>
            <person name="Nagasaki K."/>
            <person name="Hano T."/>
            <person name="Tomaru Y."/>
        </authorList>
    </citation>
    <scope>NUCLEOTIDE SEQUENCE [LARGE SCALE GENOMIC DNA]</scope>
    <source>
        <strain evidence="11 12">NIES-3715</strain>
    </source>
</reference>
<evidence type="ECO:0000256" key="5">
    <source>
        <dbReference type="ARBA" id="ARBA00022737"/>
    </source>
</evidence>
<keyword evidence="12" id="KW-1185">Reference proteome</keyword>
<dbReference type="GO" id="GO:0006839">
    <property type="term" value="P:mitochondrial transport"/>
    <property type="evidence" value="ECO:0007669"/>
    <property type="project" value="TreeGrafter"/>
</dbReference>
<comment type="caution">
    <text evidence="11">The sequence shown here is derived from an EMBL/GenBank/DDBJ whole genome shotgun (WGS) entry which is preliminary data.</text>
</comment>
<dbReference type="GO" id="GO:0015227">
    <property type="term" value="F:O-acyl-L-carnitine transmembrane transporter activity"/>
    <property type="evidence" value="ECO:0007669"/>
    <property type="project" value="TreeGrafter"/>
</dbReference>
<dbReference type="EMBL" id="BLLK01000020">
    <property type="protein sequence ID" value="GFH45263.1"/>
    <property type="molecule type" value="Genomic_DNA"/>
</dbReference>
<dbReference type="Pfam" id="PF00153">
    <property type="entry name" value="Mito_carr"/>
    <property type="match status" value="3"/>
</dbReference>
<dbReference type="PANTHER" id="PTHR45624">
    <property type="entry name" value="MITOCHONDRIAL BASIC AMINO ACIDS TRANSPORTER-RELATED"/>
    <property type="match status" value="1"/>
</dbReference>
<dbReference type="InterPro" id="IPR023395">
    <property type="entry name" value="MCP_dom_sf"/>
</dbReference>